<dbReference type="InterPro" id="IPR036318">
    <property type="entry name" value="FAD-bd_PCMH-like_sf"/>
</dbReference>
<dbReference type="InterPro" id="IPR006094">
    <property type="entry name" value="Oxid_FAD_bind_N"/>
</dbReference>
<keyword evidence="2" id="KW-0274">FAD</keyword>
<dbReference type="GO" id="GO:0008720">
    <property type="term" value="F:D-lactate dehydrogenase (NAD+) activity"/>
    <property type="evidence" value="ECO:0007669"/>
    <property type="project" value="TreeGrafter"/>
</dbReference>
<dbReference type="SUPFAM" id="SSF55103">
    <property type="entry name" value="FAD-linked oxidases, C-terminal domain"/>
    <property type="match status" value="1"/>
</dbReference>
<organism evidence="4">
    <name type="scientific">marine metagenome</name>
    <dbReference type="NCBI Taxonomy" id="408172"/>
    <lineage>
        <taxon>unclassified sequences</taxon>
        <taxon>metagenomes</taxon>
        <taxon>ecological metagenomes</taxon>
    </lineage>
</organism>
<dbReference type="InterPro" id="IPR016166">
    <property type="entry name" value="FAD-bd_PCMH"/>
</dbReference>
<feature type="domain" description="FAD-binding PCMH-type" evidence="3">
    <location>
        <begin position="38"/>
        <end position="224"/>
    </location>
</feature>
<keyword evidence="1" id="KW-0285">Flavoprotein</keyword>
<dbReference type="Pfam" id="PF01565">
    <property type="entry name" value="FAD_binding_4"/>
    <property type="match status" value="1"/>
</dbReference>
<dbReference type="SUPFAM" id="SSF56176">
    <property type="entry name" value="FAD-binding/transporter-associated domain-like"/>
    <property type="match status" value="1"/>
</dbReference>
<dbReference type="PANTHER" id="PTHR11748">
    <property type="entry name" value="D-LACTATE DEHYDROGENASE"/>
    <property type="match status" value="1"/>
</dbReference>
<evidence type="ECO:0000259" key="3">
    <source>
        <dbReference type="PROSITE" id="PS51387"/>
    </source>
</evidence>
<dbReference type="EMBL" id="UINC01005496">
    <property type="protein sequence ID" value="SVA21692.1"/>
    <property type="molecule type" value="Genomic_DNA"/>
</dbReference>
<dbReference type="GO" id="GO:0005739">
    <property type="term" value="C:mitochondrion"/>
    <property type="evidence" value="ECO:0007669"/>
    <property type="project" value="TreeGrafter"/>
</dbReference>
<name>A0A381U0D1_9ZZZZ</name>
<dbReference type="InterPro" id="IPR016164">
    <property type="entry name" value="FAD-linked_Oxase-like_C"/>
</dbReference>
<reference evidence="4" key="1">
    <citation type="submission" date="2018-05" db="EMBL/GenBank/DDBJ databases">
        <authorList>
            <person name="Lanie J.A."/>
            <person name="Ng W.-L."/>
            <person name="Kazmierczak K.M."/>
            <person name="Andrzejewski T.M."/>
            <person name="Davidsen T.M."/>
            <person name="Wayne K.J."/>
            <person name="Tettelin H."/>
            <person name="Glass J.I."/>
            <person name="Rusch D."/>
            <person name="Podicherti R."/>
            <person name="Tsui H.-C.T."/>
            <person name="Winkler M.E."/>
        </authorList>
    </citation>
    <scope>NUCLEOTIDE SEQUENCE</scope>
</reference>
<dbReference type="Gene3D" id="3.30.465.10">
    <property type="match status" value="1"/>
</dbReference>
<accession>A0A381U0D1</accession>
<evidence type="ECO:0000256" key="1">
    <source>
        <dbReference type="ARBA" id="ARBA00022630"/>
    </source>
</evidence>
<sequence>MDSIDNTLNELANLVGKSHVVKDLETLTFYSTDIFATANELAVAIVRPGNADELIKVSQICIKNEVPLIVRGGGASYTGGYLPATKNTVMIDTQRLTNIEIHAEDMFVTVEPGVTWLELYEALKPLGLRTPFWGPFSGRVATVGGSMSYHAVSHATNNSLSADSLAGMQIVIGNGDVIETGSKGNSQETSPFFRYYGPDLGGLFLGDSGALGVKTRISLKLARFPQGFAACSFGFPDFKHLFSAMSEISKMGVISDNHGLDPRKQKSAIMEMENTNPLVAARSVFLSSKNPVDGLLQIMKMGFAGRSFLKKSAFSGHFASEGINDKEAKIKLAAARSIARKYGKEVANSIPVYFHANPFMPLTPILGPNGELWKPTHSILPFSKVLKHDDDFESLMIEYKDKMERHEVTMTRMFSFIDSNAFLYEPTFLWKDKQSIYHKKVYPSDLDSIPVHEHNPEGLKLVHEIKERIDAMCLANGAIHLQIGKDYPYLQTRTKETKALLCSLKKQFDPKNLINPGSLGFDPVNGN</sequence>
<evidence type="ECO:0000256" key="2">
    <source>
        <dbReference type="ARBA" id="ARBA00022827"/>
    </source>
</evidence>
<evidence type="ECO:0000313" key="4">
    <source>
        <dbReference type="EMBL" id="SVA21692.1"/>
    </source>
</evidence>
<dbReference type="PANTHER" id="PTHR11748:SF114">
    <property type="entry name" value="ARYL-ALCOHOL OXIDASE VANILLYL-ALCOHOL OXIDASE (AFU_ORTHOLOGUE AFUA_3G09500)-RELATED"/>
    <property type="match status" value="1"/>
</dbReference>
<dbReference type="Gene3D" id="3.30.43.10">
    <property type="entry name" value="Uridine Diphospho-n-acetylenolpyruvylglucosamine Reductase, domain 2"/>
    <property type="match status" value="1"/>
</dbReference>
<dbReference type="GO" id="GO:1903457">
    <property type="term" value="P:lactate catabolic process"/>
    <property type="evidence" value="ECO:0007669"/>
    <property type="project" value="TreeGrafter"/>
</dbReference>
<dbReference type="GO" id="GO:0071949">
    <property type="term" value="F:FAD binding"/>
    <property type="evidence" value="ECO:0007669"/>
    <property type="project" value="InterPro"/>
</dbReference>
<dbReference type="InterPro" id="IPR016169">
    <property type="entry name" value="FAD-bd_PCMH_sub2"/>
</dbReference>
<dbReference type="PROSITE" id="PS51387">
    <property type="entry name" value="FAD_PCMH"/>
    <property type="match status" value="1"/>
</dbReference>
<dbReference type="InterPro" id="IPR016167">
    <property type="entry name" value="FAD-bd_PCMH_sub1"/>
</dbReference>
<proteinExistence type="predicted"/>
<gene>
    <name evidence="4" type="ORF">METZ01_LOCUS74546</name>
</gene>
<dbReference type="GO" id="GO:0004458">
    <property type="term" value="F:D-lactate dehydrogenase (cytochrome) activity"/>
    <property type="evidence" value="ECO:0007669"/>
    <property type="project" value="TreeGrafter"/>
</dbReference>
<dbReference type="AlphaFoldDB" id="A0A381U0D1"/>
<protein>
    <recommendedName>
        <fullName evidence="3">FAD-binding PCMH-type domain-containing protein</fullName>
    </recommendedName>
</protein>